<keyword evidence="2" id="KW-1133">Transmembrane helix</keyword>
<reference evidence="3 4" key="1">
    <citation type="journal article" date="2024" name="Commun. Biol.">
        <title>Comparative genomic analysis of thermophilic fungi reveals convergent evolutionary adaptations and gene losses.</title>
        <authorList>
            <person name="Steindorff A.S."/>
            <person name="Aguilar-Pontes M.V."/>
            <person name="Robinson A.J."/>
            <person name="Andreopoulos B."/>
            <person name="LaButti K."/>
            <person name="Kuo A."/>
            <person name="Mondo S."/>
            <person name="Riley R."/>
            <person name="Otillar R."/>
            <person name="Haridas S."/>
            <person name="Lipzen A."/>
            <person name="Grimwood J."/>
            <person name="Schmutz J."/>
            <person name="Clum A."/>
            <person name="Reid I.D."/>
            <person name="Moisan M.C."/>
            <person name="Butler G."/>
            <person name="Nguyen T.T.M."/>
            <person name="Dewar K."/>
            <person name="Conant G."/>
            <person name="Drula E."/>
            <person name="Henrissat B."/>
            <person name="Hansel C."/>
            <person name="Singer S."/>
            <person name="Hutchinson M.I."/>
            <person name="de Vries R.P."/>
            <person name="Natvig D.O."/>
            <person name="Powell A.J."/>
            <person name="Tsang A."/>
            <person name="Grigoriev I.V."/>
        </authorList>
    </citation>
    <scope>NUCLEOTIDE SEQUENCE [LARGE SCALE GENOMIC DNA]</scope>
    <source>
        <strain evidence="3 4">ATCC 24622</strain>
    </source>
</reference>
<dbReference type="Proteomes" id="UP001586593">
    <property type="component" value="Unassembled WGS sequence"/>
</dbReference>
<feature type="region of interest" description="Disordered" evidence="1">
    <location>
        <begin position="345"/>
        <end position="478"/>
    </location>
</feature>
<proteinExistence type="predicted"/>
<evidence type="ECO:0000256" key="2">
    <source>
        <dbReference type="SAM" id="Phobius"/>
    </source>
</evidence>
<feature type="compositionally biased region" description="Gly residues" evidence="1">
    <location>
        <begin position="390"/>
        <end position="399"/>
    </location>
</feature>
<gene>
    <name evidence="3" type="ORF">VTK73DRAFT_9512</name>
</gene>
<feature type="compositionally biased region" description="Polar residues" evidence="1">
    <location>
        <begin position="362"/>
        <end position="380"/>
    </location>
</feature>
<name>A0ABR3Y5C9_9PEZI</name>
<feature type="compositionally biased region" description="Polar residues" evidence="1">
    <location>
        <begin position="411"/>
        <end position="433"/>
    </location>
</feature>
<sequence>MPPCSQMLKHVNLGWIYVLSSLPAFGLVFLLRIRLWTVFILLRLDRNKMHLPKGALLSVLLATGACEAAEQQLAKLNTKNGTATDQVGTGQVDVGSGTASIATEAGSVNVKAAPAAVAPSAAVVGAAEPDSGAAGTLRPLPGFQAQSASLKPLPGLQSANSAGSSAVGFTVLAPPSGAATASPPPAVASNTALAPLPGITSSLSRVGALPPAASIAAPVAVSVGSFAIIASSNTAAAVGQATSLASPQSLVPLRSAAAATSGAPVQLQPLPGLESSTTASAGVVIATAPAPQATVSSELGITNSTSLQAPAGGVGVQLISPAATVAITSASLEFTSTASGLQTLDSATGAVNPTGTLAPLPSDNSNASQDENGGAEQTGSLKPLPIASGGQDGGNGGTQETGTLRPLPGTLETTQTSLSPLPSETGSSALSQITGPSSLSTTSTGLTLTETGSATIGTSTSSANSGNSTQSNPGDSKATRMDATAAVFVGMVGLFAMIVL</sequence>
<keyword evidence="2" id="KW-0812">Transmembrane</keyword>
<evidence type="ECO:0000313" key="4">
    <source>
        <dbReference type="Proteomes" id="UP001586593"/>
    </source>
</evidence>
<accession>A0ABR3Y5C9</accession>
<evidence type="ECO:0000313" key="3">
    <source>
        <dbReference type="EMBL" id="KAL1883145.1"/>
    </source>
</evidence>
<feature type="transmembrane region" description="Helical" evidence="2">
    <location>
        <begin position="15"/>
        <end position="42"/>
    </location>
</feature>
<feature type="compositionally biased region" description="Polar residues" evidence="1">
    <location>
        <begin position="345"/>
        <end position="355"/>
    </location>
</feature>
<feature type="compositionally biased region" description="Low complexity" evidence="1">
    <location>
        <begin position="434"/>
        <end position="472"/>
    </location>
</feature>
<comment type="caution">
    <text evidence="3">The sequence shown here is derived from an EMBL/GenBank/DDBJ whole genome shotgun (WGS) entry which is preliminary data.</text>
</comment>
<keyword evidence="4" id="KW-1185">Reference proteome</keyword>
<organism evidence="3 4">
    <name type="scientific">Phialemonium thermophilum</name>
    <dbReference type="NCBI Taxonomy" id="223376"/>
    <lineage>
        <taxon>Eukaryota</taxon>
        <taxon>Fungi</taxon>
        <taxon>Dikarya</taxon>
        <taxon>Ascomycota</taxon>
        <taxon>Pezizomycotina</taxon>
        <taxon>Sordariomycetes</taxon>
        <taxon>Sordariomycetidae</taxon>
        <taxon>Cephalothecales</taxon>
        <taxon>Cephalothecaceae</taxon>
        <taxon>Phialemonium</taxon>
    </lineage>
</organism>
<dbReference type="EMBL" id="JAZHXJ010000008">
    <property type="protein sequence ID" value="KAL1883145.1"/>
    <property type="molecule type" value="Genomic_DNA"/>
</dbReference>
<evidence type="ECO:0000256" key="1">
    <source>
        <dbReference type="SAM" id="MobiDB-lite"/>
    </source>
</evidence>
<protein>
    <submittedName>
        <fullName evidence="3">Uncharacterized protein</fullName>
    </submittedName>
</protein>
<keyword evidence="2" id="KW-0472">Membrane</keyword>